<dbReference type="EMBL" id="NCKU01002860">
    <property type="protein sequence ID" value="RWS08657.1"/>
    <property type="molecule type" value="Genomic_DNA"/>
</dbReference>
<dbReference type="InterPro" id="IPR036236">
    <property type="entry name" value="Znf_C2H2_sf"/>
</dbReference>
<dbReference type="OrthoDB" id="10069248at2759"/>
<evidence type="ECO:0000313" key="5">
    <source>
        <dbReference type="EMBL" id="RWS08657.1"/>
    </source>
</evidence>
<dbReference type="InterPro" id="IPR051591">
    <property type="entry name" value="UPF0224_FAM112_RNA_Proc"/>
</dbReference>
<reference evidence="5 6" key="1">
    <citation type="journal article" date="2018" name="Gigascience">
        <title>Genomes of trombidid mites reveal novel predicted allergens and laterally-transferred genes associated with secondary metabolism.</title>
        <authorList>
            <person name="Dong X."/>
            <person name="Chaisiri K."/>
            <person name="Xia D."/>
            <person name="Armstrong S.D."/>
            <person name="Fang Y."/>
            <person name="Donnelly M.J."/>
            <person name="Kadowaki T."/>
            <person name="McGarry J.W."/>
            <person name="Darby A.C."/>
            <person name="Makepeace B.L."/>
        </authorList>
    </citation>
    <scope>NUCLEOTIDE SEQUENCE [LARGE SCALE GENOMIC DNA]</scope>
    <source>
        <strain evidence="5">UoL-WK</strain>
    </source>
</reference>
<dbReference type="SUPFAM" id="SSF57667">
    <property type="entry name" value="beta-beta-alpha zinc fingers"/>
    <property type="match status" value="2"/>
</dbReference>
<dbReference type="PROSITE" id="PS51800">
    <property type="entry name" value="ZF_CHHC_U11_48K"/>
    <property type="match status" value="2"/>
</dbReference>
<proteinExistence type="predicted"/>
<evidence type="ECO:0000256" key="3">
    <source>
        <dbReference type="ARBA" id="ARBA00022833"/>
    </source>
</evidence>
<keyword evidence="3" id="KW-0862">Zinc</keyword>
<protein>
    <submittedName>
        <fullName evidence="5">Gametocyte-specific factor 1-like isoform X3</fullName>
    </submittedName>
</protein>
<dbReference type="STRING" id="1965070.A0A443R085"/>
<comment type="caution">
    <text evidence="5">The sequence shown here is derived from an EMBL/GenBank/DDBJ whole genome shotgun (WGS) entry which is preliminary data.</text>
</comment>
<dbReference type="Proteomes" id="UP000285301">
    <property type="component" value="Unassembled WGS sequence"/>
</dbReference>
<dbReference type="GO" id="GO:0008270">
    <property type="term" value="F:zinc ion binding"/>
    <property type="evidence" value="ECO:0007669"/>
    <property type="project" value="UniProtKB-KW"/>
</dbReference>
<evidence type="ECO:0000259" key="4">
    <source>
        <dbReference type="PROSITE" id="PS51800"/>
    </source>
</evidence>
<feature type="domain" description="CHHC U11-48K-type" evidence="4">
    <location>
        <begin position="47"/>
        <end position="74"/>
    </location>
</feature>
<accession>A0A443R085</accession>
<dbReference type="PANTHER" id="PTHR21402:SF5">
    <property type="entry name" value="GAMETOCYTE SPECIFIC FACTOR 1"/>
    <property type="match status" value="1"/>
</dbReference>
<keyword evidence="6" id="KW-1185">Reference proteome</keyword>
<keyword evidence="2" id="KW-0863">Zinc-finger</keyword>
<keyword evidence="1" id="KW-0479">Metal-binding</keyword>
<dbReference type="AlphaFoldDB" id="A0A443R085"/>
<sequence>MADFVDPCQSDEYVTCPYNPAHRLRRNRMPYHLVKCAQNNPQKLHSFMTCPYNASHRVPKQQFDDHLATCATGKLVFRDDDLEKVAEAAKRTVEPVIALNDDPSLPNDWDDDVAPFAAPVSASESSSNEINNSVIQFGRPTFRVQSGARINEANDNTSEKEDKKPITFGLGRARIIRSPSSSSTSSLVSYPETCSKKMGRGRGIVYWPR</sequence>
<feature type="domain" description="CHHC U11-48K-type" evidence="4">
    <location>
        <begin position="13"/>
        <end position="40"/>
    </location>
</feature>
<evidence type="ECO:0000256" key="2">
    <source>
        <dbReference type="ARBA" id="ARBA00022771"/>
    </source>
</evidence>
<dbReference type="InterPro" id="IPR022776">
    <property type="entry name" value="TRM13/UPF0224_CHHC_Znf_dom"/>
</dbReference>
<evidence type="ECO:0000313" key="6">
    <source>
        <dbReference type="Proteomes" id="UP000285301"/>
    </source>
</evidence>
<gene>
    <name evidence="5" type="ORF">B4U79_07833</name>
</gene>
<name>A0A443R085_9ACAR</name>
<organism evidence="5 6">
    <name type="scientific">Dinothrombium tinctorium</name>
    <dbReference type="NCBI Taxonomy" id="1965070"/>
    <lineage>
        <taxon>Eukaryota</taxon>
        <taxon>Metazoa</taxon>
        <taxon>Ecdysozoa</taxon>
        <taxon>Arthropoda</taxon>
        <taxon>Chelicerata</taxon>
        <taxon>Arachnida</taxon>
        <taxon>Acari</taxon>
        <taxon>Acariformes</taxon>
        <taxon>Trombidiformes</taxon>
        <taxon>Prostigmata</taxon>
        <taxon>Anystina</taxon>
        <taxon>Parasitengona</taxon>
        <taxon>Trombidioidea</taxon>
        <taxon>Trombidiidae</taxon>
        <taxon>Dinothrombium</taxon>
    </lineage>
</organism>
<dbReference type="Pfam" id="PF05253">
    <property type="entry name" value="zf-U11-48K"/>
    <property type="match status" value="2"/>
</dbReference>
<evidence type="ECO:0000256" key="1">
    <source>
        <dbReference type="ARBA" id="ARBA00022723"/>
    </source>
</evidence>
<dbReference type="PANTHER" id="PTHR21402">
    <property type="entry name" value="GAMETOCYTE SPECIFIC FACTOR 1-RELATED"/>
    <property type="match status" value="1"/>
</dbReference>